<sequence>METLLAGLIGRVVIILFVVGLCLLAWLGEKILLIIPKPVRLSIYLFLVTFWGSVCWELISKGQWGGAIFACSIELLFFWGYHMIVEDPTA</sequence>
<evidence type="ECO:0008006" key="4">
    <source>
        <dbReference type="Google" id="ProtNLM"/>
    </source>
</evidence>
<feature type="transmembrane region" description="Helical" evidence="1">
    <location>
        <begin position="6"/>
        <end position="27"/>
    </location>
</feature>
<accession>A0ABR8AIS9</accession>
<organism evidence="2 3">
    <name type="scientific">Calothrix parietina FACHB-288</name>
    <dbReference type="NCBI Taxonomy" id="2692896"/>
    <lineage>
        <taxon>Bacteria</taxon>
        <taxon>Bacillati</taxon>
        <taxon>Cyanobacteriota</taxon>
        <taxon>Cyanophyceae</taxon>
        <taxon>Nostocales</taxon>
        <taxon>Calotrichaceae</taxon>
        <taxon>Calothrix</taxon>
    </lineage>
</organism>
<evidence type="ECO:0000313" key="2">
    <source>
        <dbReference type="EMBL" id="MBD2199937.1"/>
    </source>
</evidence>
<dbReference type="Proteomes" id="UP000658514">
    <property type="component" value="Unassembled WGS sequence"/>
</dbReference>
<keyword evidence="1" id="KW-1133">Transmembrane helix</keyword>
<feature type="transmembrane region" description="Helical" evidence="1">
    <location>
        <begin position="39"/>
        <end position="59"/>
    </location>
</feature>
<reference evidence="2 3" key="1">
    <citation type="journal article" date="2020" name="ISME J.">
        <title>Comparative genomics reveals insights into cyanobacterial evolution and habitat adaptation.</title>
        <authorList>
            <person name="Chen M.Y."/>
            <person name="Teng W.K."/>
            <person name="Zhao L."/>
            <person name="Hu C.X."/>
            <person name="Zhou Y.K."/>
            <person name="Han B.P."/>
            <person name="Song L.R."/>
            <person name="Shu W.S."/>
        </authorList>
    </citation>
    <scope>NUCLEOTIDE SEQUENCE [LARGE SCALE GENOMIC DNA]</scope>
    <source>
        <strain evidence="2 3">FACHB-288</strain>
    </source>
</reference>
<keyword evidence="1" id="KW-0812">Transmembrane</keyword>
<gene>
    <name evidence="2" type="ORF">H6G24_31450</name>
</gene>
<name>A0ABR8AIS9_9CYAN</name>
<evidence type="ECO:0000313" key="3">
    <source>
        <dbReference type="Proteomes" id="UP000658514"/>
    </source>
</evidence>
<dbReference type="RefSeq" id="WP_190550156.1">
    <property type="nucleotide sequence ID" value="NZ_CAWPNO010000108.1"/>
</dbReference>
<keyword evidence="1" id="KW-0472">Membrane</keyword>
<proteinExistence type="predicted"/>
<feature type="transmembrane region" description="Helical" evidence="1">
    <location>
        <begin position="65"/>
        <end position="84"/>
    </location>
</feature>
<keyword evidence="3" id="KW-1185">Reference proteome</keyword>
<evidence type="ECO:0000256" key="1">
    <source>
        <dbReference type="SAM" id="Phobius"/>
    </source>
</evidence>
<comment type="caution">
    <text evidence="2">The sequence shown here is derived from an EMBL/GenBank/DDBJ whole genome shotgun (WGS) entry which is preliminary data.</text>
</comment>
<protein>
    <recommendedName>
        <fullName evidence="4">DUF2069 domain-containing protein</fullName>
    </recommendedName>
</protein>
<dbReference type="EMBL" id="JACJQH010000071">
    <property type="protein sequence ID" value="MBD2199937.1"/>
    <property type="molecule type" value="Genomic_DNA"/>
</dbReference>